<protein>
    <submittedName>
        <fullName evidence="2">Molecular chaperone DnaJ</fullName>
    </submittedName>
</protein>
<dbReference type="PROSITE" id="PS50076">
    <property type="entry name" value="DNAJ_2"/>
    <property type="match status" value="1"/>
</dbReference>
<dbReference type="SUPFAM" id="SSF46565">
    <property type="entry name" value="Chaperone J-domain"/>
    <property type="match status" value="1"/>
</dbReference>
<evidence type="ECO:0000259" key="1">
    <source>
        <dbReference type="PROSITE" id="PS50076"/>
    </source>
</evidence>
<organism evidence="2 3">
    <name type="scientific">Methylosinus sporium</name>
    <dbReference type="NCBI Taxonomy" id="428"/>
    <lineage>
        <taxon>Bacteria</taxon>
        <taxon>Pseudomonadati</taxon>
        <taxon>Pseudomonadota</taxon>
        <taxon>Alphaproteobacteria</taxon>
        <taxon>Hyphomicrobiales</taxon>
        <taxon>Methylocystaceae</taxon>
        <taxon>Methylosinus</taxon>
    </lineage>
</organism>
<dbReference type="AlphaFoldDB" id="A0A2U1SRZ5"/>
<sequence>MAEELDWVVWNGSLGVSDAVAIGRVEIVDGVRTACLAPPYDVVGPFSLDELETQGRIAFGACLVMSLQRWKEDQVELRLEGRKQRAAFQKMFDFDEDDNQEHRETLELPLEGALEPAEIKSAFRRLAKTAHPDAGGSAEDYRRIAEARDALLAQFEGAS</sequence>
<dbReference type="Gene3D" id="1.10.287.110">
    <property type="entry name" value="DnaJ domain"/>
    <property type="match status" value="1"/>
</dbReference>
<dbReference type="RefSeq" id="WP_108916878.1">
    <property type="nucleotide sequence ID" value="NZ_BGJY01000003.1"/>
</dbReference>
<name>A0A2U1SRZ5_METSR</name>
<dbReference type="Proteomes" id="UP000245137">
    <property type="component" value="Unassembled WGS sequence"/>
</dbReference>
<dbReference type="EMBL" id="PUIV01000009">
    <property type="protein sequence ID" value="PWB94388.1"/>
    <property type="molecule type" value="Genomic_DNA"/>
</dbReference>
<comment type="caution">
    <text evidence="2">The sequence shown here is derived from an EMBL/GenBank/DDBJ whole genome shotgun (WGS) entry which is preliminary data.</text>
</comment>
<reference evidence="2 3" key="1">
    <citation type="journal article" date="2018" name="Appl. Microbiol. Biotechnol.">
        <title>Co-cultivation of the strictly anaerobic methanogen Methanosarcina barkeri with aerobic methanotrophs in an oxygen-limited membrane bioreactor.</title>
        <authorList>
            <person name="In 't Zandt M.H."/>
            <person name="van den Bosch T.J.M."/>
            <person name="Rijkers R."/>
            <person name="van Kessel M.A.H.J."/>
            <person name="Jetten M.S.M."/>
            <person name="Welte C.U."/>
        </authorList>
    </citation>
    <scope>NUCLEOTIDE SEQUENCE [LARGE SCALE GENOMIC DNA]</scope>
    <source>
        <strain evidence="2 3">DSM 17706</strain>
    </source>
</reference>
<evidence type="ECO:0000313" key="3">
    <source>
        <dbReference type="Proteomes" id="UP000245137"/>
    </source>
</evidence>
<dbReference type="InterPro" id="IPR001623">
    <property type="entry name" value="DnaJ_domain"/>
</dbReference>
<proteinExistence type="predicted"/>
<evidence type="ECO:0000313" key="2">
    <source>
        <dbReference type="EMBL" id="PWB94388.1"/>
    </source>
</evidence>
<accession>A0A2U1SRZ5</accession>
<feature type="domain" description="J" evidence="1">
    <location>
        <begin position="101"/>
        <end position="156"/>
    </location>
</feature>
<dbReference type="OrthoDB" id="7822896at2"/>
<dbReference type="SMART" id="SM00271">
    <property type="entry name" value="DnaJ"/>
    <property type="match status" value="1"/>
</dbReference>
<dbReference type="CDD" id="cd06257">
    <property type="entry name" value="DnaJ"/>
    <property type="match status" value="1"/>
</dbReference>
<gene>
    <name evidence="2" type="ORF">C5689_08190</name>
</gene>
<dbReference type="InterPro" id="IPR036869">
    <property type="entry name" value="J_dom_sf"/>
</dbReference>
<keyword evidence="3" id="KW-1185">Reference proteome</keyword>